<evidence type="ECO:0000313" key="2">
    <source>
        <dbReference type="EMBL" id="JAH72390.1"/>
    </source>
</evidence>
<accession>A0A0E9V4N2</accession>
<reference evidence="2" key="2">
    <citation type="journal article" date="2015" name="Fish Shellfish Immunol.">
        <title>Early steps in the European eel (Anguilla anguilla)-Vibrio vulnificus interaction in the gills: Role of the RtxA13 toxin.</title>
        <authorList>
            <person name="Callol A."/>
            <person name="Pajuelo D."/>
            <person name="Ebbesson L."/>
            <person name="Teles M."/>
            <person name="MacKenzie S."/>
            <person name="Amaro C."/>
        </authorList>
    </citation>
    <scope>NUCLEOTIDE SEQUENCE</scope>
</reference>
<sequence>MVYHFPSSESNALHSQTETTVFTRKNE</sequence>
<dbReference type="EMBL" id="GBXM01036187">
    <property type="protein sequence ID" value="JAH72390.1"/>
    <property type="molecule type" value="Transcribed_RNA"/>
</dbReference>
<protein>
    <submittedName>
        <fullName evidence="2">Uncharacterized protein</fullName>
    </submittedName>
</protein>
<dbReference type="AlphaFoldDB" id="A0A0E9V4N2"/>
<name>A0A0E9V4N2_ANGAN</name>
<feature type="compositionally biased region" description="Polar residues" evidence="1">
    <location>
        <begin position="7"/>
        <end position="27"/>
    </location>
</feature>
<reference evidence="2" key="1">
    <citation type="submission" date="2014-11" db="EMBL/GenBank/DDBJ databases">
        <authorList>
            <person name="Amaro Gonzalez C."/>
        </authorList>
    </citation>
    <scope>NUCLEOTIDE SEQUENCE</scope>
</reference>
<proteinExistence type="predicted"/>
<feature type="region of interest" description="Disordered" evidence="1">
    <location>
        <begin position="1"/>
        <end position="27"/>
    </location>
</feature>
<evidence type="ECO:0000256" key="1">
    <source>
        <dbReference type="SAM" id="MobiDB-lite"/>
    </source>
</evidence>
<organism evidence="2">
    <name type="scientific">Anguilla anguilla</name>
    <name type="common">European freshwater eel</name>
    <name type="synonym">Muraena anguilla</name>
    <dbReference type="NCBI Taxonomy" id="7936"/>
    <lineage>
        <taxon>Eukaryota</taxon>
        <taxon>Metazoa</taxon>
        <taxon>Chordata</taxon>
        <taxon>Craniata</taxon>
        <taxon>Vertebrata</taxon>
        <taxon>Euteleostomi</taxon>
        <taxon>Actinopterygii</taxon>
        <taxon>Neopterygii</taxon>
        <taxon>Teleostei</taxon>
        <taxon>Anguilliformes</taxon>
        <taxon>Anguillidae</taxon>
        <taxon>Anguilla</taxon>
    </lineage>
</organism>